<comment type="caution">
    <text evidence="1">The sequence shown here is derived from an EMBL/GenBank/DDBJ whole genome shotgun (WGS) entry which is preliminary data.</text>
</comment>
<dbReference type="AlphaFoldDB" id="A0A848GT24"/>
<sequence>MKKKISIGKKLPFTKATIAVLNATQQNGVIGGKAFETSPFNCATLYNTCETSPGTTQSCWLCE</sequence>
<organism evidence="1 2">
    <name type="scientific">Chitinophaga fulva</name>
    <dbReference type="NCBI Taxonomy" id="2728842"/>
    <lineage>
        <taxon>Bacteria</taxon>
        <taxon>Pseudomonadati</taxon>
        <taxon>Bacteroidota</taxon>
        <taxon>Chitinophagia</taxon>
        <taxon>Chitinophagales</taxon>
        <taxon>Chitinophagaceae</taxon>
        <taxon>Chitinophaga</taxon>
    </lineage>
</organism>
<dbReference type="EMBL" id="JABBGC010000002">
    <property type="protein sequence ID" value="NML39883.1"/>
    <property type="molecule type" value="Genomic_DNA"/>
</dbReference>
<accession>A0A848GT24</accession>
<dbReference type="RefSeq" id="WP_169226936.1">
    <property type="nucleotide sequence ID" value="NZ_JABBGC010000002.1"/>
</dbReference>
<evidence type="ECO:0008006" key="3">
    <source>
        <dbReference type="Google" id="ProtNLM"/>
    </source>
</evidence>
<evidence type="ECO:0000313" key="2">
    <source>
        <dbReference type="Proteomes" id="UP000583266"/>
    </source>
</evidence>
<dbReference type="NCBIfam" id="NF038153">
    <property type="entry name" value="lant_leader_L1a"/>
    <property type="match status" value="1"/>
</dbReference>
<keyword evidence="2" id="KW-1185">Reference proteome</keyword>
<protein>
    <recommendedName>
        <fullName evidence="3">Class I lanthipeptide</fullName>
    </recommendedName>
</protein>
<dbReference type="InterPro" id="IPR058238">
    <property type="entry name" value="Lant_leader_dom"/>
</dbReference>
<dbReference type="Proteomes" id="UP000583266">
    <property type="component" value="Unassembled WGS sequence"/>
</dbReference>
<name>A0A848GT24_9BACT</name>
<evidence type="ECO:0000313" key="1">
    <source>
        <dbReference type="EMBL" id="NML39883.1"/>
    </source>
</evidence>
<proteinExistence type="predicted"/>
<gene>
    <name evidence="1" type="ORF">HHL17_21970</name>
</gene>
<reference evidence="1 2" key="1">
    <citation type="submission" date="2020-04" db="EMBL/GenBank/DDBJ databases">
        <title>Chitinophaga sp. G-6-1-13 sp. nov., isolated from soil.</title>
        <authorList>
            <person name="Dahal R.H."/>
            <person name="Chaudhary D.K."/>
        </authorList>
    </citation>
    <scope>NUCLEOTIDE SEQUENCE [LARGE SCALE GENOMIC DNA]</scope>
    <source>
        <strain evidence="1 2">G-6-1-13</strain>
    </source>
</reference>